<gene>
    <name evidence="1" type="ORF">HMPREF1057_00456</name>
</gene>
<dbReference type="AlphaFoldDB" id="K5CP80"/>
<comment type="caution">
    <text evidence="1">The sequence shown here is derived from an EMBL/GenBank/DDBJ whole genome shotgun (WGS) entry which is preliminary data.</text>
</comment>
<proteinExistence type="predicted"/>
<accession>K5CP80</accession>
<evidence type="ECO:0000313" key="2">
    <source>
        <dbReference type="Proteomes" id="UP000007995"/>
    </source>
</evidence>
<protein>
    <recommendedName>
        <fullName evidence="3">DUF1573 domain-containing protein</fullName>
    </recommendedName>
</protein>
<evidence type="ECO:0000313" key="1">
    <source>
        <dbReference type="EMBL" id="EKJ91621.1"/>
    </source>
</evidence>
<dbReference type="PANTHER" id="PTHR37833">
    <property type="entry name" value="LIPOPROTEIN-RELATED"/>
    <property type="match status" value="1"/>
</dbReference>
<name>K5CP80_9BACE</name>
<dbReference type="HOGENOM" id="CLU_1025476_0_0_10"/>
<dbReference type="InterPro" id="IPR013783">
    <property type="entry name" value="Ig-like_fold"/>
</dbReference>
<dbReference type="InterPro" id="IPR011467">
    <property type="entry name" value="DUF1573"/>
</dbReference>
<dbReference type="Pfam" id="PF07610">
    <property type="entry name" value="DUF1573"/>
    <property type="match status" value="1"/>
</dbReference>
<dbReference type="Gene3D" id="2.60.40.10">
    <property type="entry name" value="Immunoglobulins"/>
    <property type="match status" value="2"/>
</dbReference>
<reference evidence="1 2" key="1">
    <citation type="submission" date="2012-02" db="EMBL/GenBank/DDBJ databases">
        <title>The Genome Sequence of Bacteroides finegoldii CL09T03C10.</title>
        <authorList>
            <consortium name="The Broad Institute Genome Sequencing Platform"/>
            <person name="Earl A."/>
            <person name="Ward D."/>
            <person name="Feldgarden M."/>
            <person name="Gevers D."/>
            <person name="Zitomersky N.L."/>
            <person name="Coyne M.J."/>
            <person name="Comstock L.E."/>
            <person name="Young S.K."/>
            <person name="Zeng Q."/>
            <person name="Gargeya S."/>
            <person name="Fitzgerald M."/>
            <person name="Haas B."/>
            <person name="Abouelleil A."/>
            <person name="Alvarado L."/>
            <person name="Arachchi H.M."/>
            <person name="Berlin A."/>
            <person name="Chapman S.B."/>
            <person name="Gearin G."/>
            <person name="Goldberg J."/>
            <person name="Griggs A."/>
            <person name="Gujja S."/>
            <person name="Hansen M."/>
            <person name="Heiman D."/>
            <person name="Howarth C."/>
            <person name="Larimer J."/>
            <person name="Lui A."/>
            <person name="MacDonald P.J.P."/>
            <person name="McCowen C."/>
            <person name="Montmayeur A."/>
            <person name="Murphy C."/>
            <person name="Neiman D."/>
            <person name="Pearson M."/>
            <person name="Priest M."/>
            <person name="Roberts A."/>
            <person name="Saif S."/>
            <person name="Shea T."/>
            <person name="Sisk P."/>
            <person name="Stolte C."/>
            <person name="Sykes S."/>
            <person name="Wortman J."/>
            <person name="Nusbaum C."/>
            <person name="Birren B."/>
        </authorList>
    </citation>
    <scope>NUCLEOTIDE SEQUENCE [LARGE SCALE GENOMIC DNA]</scope>
    <source>
        <strain evidence="1 2">CL09T03C10</strain>
    </source>
</reference>
<dbReference type="RefSeq" id="WP_007759157.1">
    <property type="nucleotide sequence ID" value="NZ_AKBZ01000001.1"/>
</dbReference>
<sequence>MKPLTWIRLFLFCVSAGQFRVVEARNLCAILQEKVDSLLNPPLMKQAEQILRFDKTVMDIGVLTEDDAPKAFRFMCTNVSGRTVQLTRVNTTCGCTAAEVCTGEILPGESKEIVLIYNPENHPGTIDTNAFVYLSSSDTAPVARLTLIGNVLPTADKWARYPYAMDKLRLKQNRVEFREVGSGRRSSERVLCGNSGNVPLRLSASGIPEFATFRTEPEVIVPGEEADIVITIDASLIPAEKGDSFAFPVIIEGVGGQPSDRTLNIMVNRIK</sequence>
<dbReference type="OrthoDB" id="1082600at2"/>
<organism evidence="1 2">
    <name type="scientific">Bacteroides finegoldii CL09T03C10</name>
    <dbReference type="NCBI Taxonomy" id="997888"/>
    <lineage>
        <taxon>Bacteria</taxon>
        <taxon>Pseudomonadati</taxon>
        <taxon>Bacteroidota</taxon>
        <taxon>Bacteroidia</taxon>
        <taxon>Bacteroidales</taxon>
        <taxon>Bacteroidaceae</taxon>
        <taxon>Bacteroides</taxon>
    </lineage>
</organism>
<dbReference type="PANTHER" id="PTHR37833:SF1">
    <property type="entry name" value="SIGNAL PEPTIDE PROTEIN"/>
    <property type="match status" value="1"/>
</dbReference>
<evidence type="ECO:0008006" key="3">
    <source>
        <dbReference type="Google" id="ProtNLM"/>
    </source>
</evidence>
<dbReference type="Proteomes" id="UP000007995">
    <property type="component" value="Unassembled WGS sequence"/>
</dbReference>
<dbReference type="EMBL" id="AGXW01000002">
    <property type="protein sequence ID" value="EKJ91621.1"/>
    <property type="molecule type" value="Genomic_DNA"/>
</dbReference>